<feature type="chain" id="PRO_5039080361" evidence="2">
    <location>
        <begin position="21"/>
        <end position="286"/>
    </location>
</feature>
<dbReference type="PANTHER" id="PTHR35936">
    <property type="entry name" value="MEMBRANE-BOUND LYTIC MUREIN TRANSGLYCOSYLASE F"/>
    <property type="match status" value="1"/>
</dbReference>
<dbReference type="AlphaFoldDB" id="A0A3S4ASD3"/>
<reference evidence="4 5" key="1">
    <citation type="submission" date="2018-12" db="EMBL/GenBank/DDBJ databases">
        <authorList>
            <person name="Li F."/>
        </authorList>
    </citation>
    <scope>NUCLEOTIDE SEQUENCE [LARGE SCALE GENOMIC DNA]</scope>
    <source>
        <strain evidence="4 5">8H24J-4-2</strain>
    </source>
</reference>
<gene>
    <name evidence="4" type="ORF">ELQ92_16070</name>
</gene>
<dbReference type="Gene3D" id="3.40.190.10">
    <property type="entry name" value="Periplasmic binding protein-like II"/>
    <property type="match status" value="2"/>
</dbReference>
<dbReference type="PANTHER" id="PTHR35936:SF19">
    <property type="entry name" value="AMINO-ACID-BINDING PROTEIN YXEM-RELATED"/>
    <property type="match status" value="1"/>
</dbReference>
<dbReference type="SMART" id="SM00062">
    <property type="entry name" value="PBPb"/>
    <property type="match status" value="1"/>
</dbReference>
<dbReference type="SUPFAM" id="SSF53850">
    <property type="entry name" value="Periplasmic binding protein-like II"/>
    <property type="match status" value="1"/>
</dbReference>
<protein>
    <submittedName>
        <fullName evidence="4">Amino acid ABC transporter substrate-binding protein</fullName>
    </submittedName>
</protein>
<evidence type="ECO:0000259" key="3">
    <source>
        <dbReference type="SMART" id="SM00062"/>
    </source>
</evidence>
<dbReference type="RefSeq" id="WP_128496371.1">
    <property type="nucleotide sequence ID" value="NZ_RZNC01000010.1"/>
</dbReference>
<dbReference type="PROSITE" id="PS51257">
    <property type="entry name" value="PROKAR_LIPOPROTEIN"/>
    <property type="match status" value="1"/>
</dbReference>
<feature type="signal peptide" evidence="2">
    <location>
        <begin position="1"/>
        <end position="20"/>
    </location>
</feature>
<feature type="domain" description="Solute-binding protein family 3/N-terminal" evidence="3">
    <location>
        <begin position="52"/>
        <end position="275"/>
    </location>
</feature>
<dbReference type="Proteomes" id="UP000288603">
    <property type="component" value="Unassembled WGS sequence"/>
</dbReference>
<keyword evidence="1 2" id="KW-0732">Signal</keyword>
<evidence type="ECO:0000313" key="5">
    <source>
        <dbReference type="Proteomes" id="UP000288603"/>
    </source>
</evidence>
<organism evidence="4 5">
    <name type="scientific">Labedella populi</name>
    <dbReference type="NCBI Taxonomy" id="2498850"/>
    <lineage>
        <taxon>Bacteria</taxon>
        <taxon>Bacillati</taxon>
        <taxon>Actinomycetota</taxon>
        <taxon>Actinomycetes</taxon>
        <taxon>Micrococcales</taxon>
        <taxon>Microbacteriaceae</taxon>
        <taxon>Labedella</taxon>
    </lineage>
</organism>
<dbReference type="EMBL" id="RZNC01000010">
    <property type="protein sequence ID" value="RWZ54826.1"/>
    <property type="molecule type" value="Genomic_DNA"/>
</dbReference>
<proteinExistence type="predicted"/>
<evidence type="ECO:0000256" key="1">
    <source>
        <dbReference type="ARBA" id="ARBA00022729"/>
    </source>
</evidence>
<comment type="caution">
    <text evidence="4">The sequence shown here is derived from an EMBL/GenBank/DDBJ whole genome shotgun (WGS) entry which is preliminary data.</text>
</comment>
<dbReference type="CDD" id="cd13530">
    <property type="entry name" value="PBP2_peptides_like"/>
    <property type="match status" value="1"/>
</dbReference>
<name>A0A3S4ASD3_9MICO</name>
<dbReference type="Pfam" id="PF00497">
    <property type="entry name" value="SBP_bac_3"/>
    <property type="match status" value="1"/>
</dbReference>
<evidence type="ECO:0000313" key="4">
    <source>
        <dbReference type="EMBL" id="RWZ54826.1"/>
    </source>
</evidence>
<evidence type="ECO:0000256" key="2">
    <source>
        <dbReference type="SAM" id="SignalP"/>
    </source>
</evidence>
<accession>A0A3S4ASD3</accession>
<keyword evidence="5" id="KW-1185">Reference proteome</keyword>
<dbReference type="OrthoDB" id="8454826at2"/>
<dbReference type="InterPro" id="IPR001638">
    <property type="entry name" value="Solute-binding_3/MltF_N"/>
</dbReference>
<sequence>MRTPYLLTPVLLVTAAAVLAGCSGTEEASSTSAPDASCTPAHPDVTTITEGVLTVAQYPYAPFSIYEDGELTGVEGDVMTRIAEMECLTIEVVPGESAAMITSVQNGRADTTLGSWYRTAAREEVVLLSDPVVTSPLSLISTTGADTADEIAAMTIGVGQGLTNAENLAELLGDNLKTYPSGDAAMADFQAGRVDGVIMGLGAAVEQLNLHPVDGASIMPIQADERIPATVDIGQTNFPVNQSNEALVEAINDDIAEIRSSGELAEIAEKYDYPVDATEPGEPNLL</sequence>